<accession>A0AAP2DGI0</accession>
<dbReference type="Proteomes" id="UP001319200">
    <property type="component" value="Unassembled WGS sequence"/>
</dbReference>
<name>A0AAP2DGI0_9BACT</name>
<keyword evidence="1" id="KW-0238">DNA-binding</keyword>
<dbReference type="PANTHER" id="PTHR35145:SF1">
    <property type="entry name" value="CYTOPLASMIC PROTEIN"/>
    <property type="match status" value="1"/>
</dbReference>
<keyword evidence="2" id="KW-1185">Reference proteome</keyword>
<dbReference type="InterPro" id="IPR038056">
    <property type="entry name" value="YjbR-like_sf"/>
</dbReference>
<reference evidence="1 2" key="1">
    <citation type="submission" date="2021-05" db="EMBL/GenBank/DDBJ databases">
        <title>A Polyphasic approach of four new species of the genus Ohtaekwangia: Ohtaekwangia histidinii sp. nov., Ohtaekwangia cretensis sp. nov., Ohtaekwangia indiensis sp. nov., Ohtaekwangia reichenbachii sp. nov. from diverse environment.</title>
        <authorList>
            <person name="Octaviana S."/>
        </authorList>
    </citation>
    <scope>NUCLEOTIDE SEQUENCE [LARGE SCALE GENOMIC DNA]</scope>
    <source>
        <strain evidence="1 2">PWU4</strain>
    </source>
</reference>
<dbReference type="RefSeq" id="WP_254160800.1">
    <property type="nucleotide sequence ID" value="NZ_JAHESF010000003.1"/>
</dbReference>
<evidence type="ECO:0000313" key="2">
    <source>
        <dbReference type="Proteomes" id="UP001319200"/>
    </source>
</evidence>
<dbReference type="InterPro" id="IPR058532">
    <property type="entry name" value="YjbR/MT2646/Rv2570-like"/>
</dbReference>
<dbReference type="SUPFAM" id="SSF142906">
    <property type="entry name" value="YjbR-like"/>
    <property type="match status" value="1"/>
</dbReference>
<sequence>MNIEEFRDYCLSLKGAEEKFPFGENVLVFYVGGKMFCLTDISSFDVINVKCDPDKAVTLREKYPDVIPGYHMNKKHWNSIVMSGTIPNKLIKEWIQDSYNLVIQGLPKKLRESLTSTPTKKKRA</sequence>
<organism evidence="1 2">
    <name type="scientific">Chryseosolibacter histidini</name>
    <dbReference type="NCBI Taxonomy" id="2782349"/>
    <lineage>
        <taxon>Bacteria</taxon>
        <taxon>Pseudomonadati</taxon>
        <taxon>Bacteroidota</taxon>
        <taxon>Cytophagia</taxon>
        <taxon>Cytophagales</taxon>
        <taxon>Chryseotaleaceae</taxon>
        <taxon>Chryseosolibacter</taxon>
    </lineage>
</organism>
<dbReference type="AlphaFoldDB" id="A0AAP2DGI0"/>
<dbReference type="Pfam" id="PF04237">
    <property type="entry name" value="YjbR"/>
    <property type="match status" value="1"/>
</dbReference>
<dbReference type="GO" id="GO:0003677">
    <property type="term" value="F:DNA binding"/>
    <property type="evidence" value="ECO:0007669"/>
    <property type="project" value="UniProtKB-KW"/>
</dbReference>
<gene>
    <name evidence="1" type="ORF">KK083_03660</name>
</gene>
<dbReference type="EMBL" id="JAHESF010000003">
    <property type="protein sequence ID" value="MBT1695958.1"/>
    <property type="molecule type" value="Genomic_DNA"/>
</dbReference>
<dbReference type="Gene3D" id="3.90.1150.30">
    <property type="match status" value="1"/>
</dbReference>
<proteinExistence type="predicted"/>
<evidence type="ECO:0000313" key="1">
    <source>
        <dbReference type="EMBL" id="MBT1695958.1"/>
    </source>
</evidence>
<comment type="caution">
    <text evidence="1">The sequence shown here is derived from an EMBL/GenBank/DDBJ whole genome shotgun (WGS) entry which is preliminary data.</text>
</comment>
<protein>
    <submittedName>
        <fullName evidence="1">MmcQ/YjbR family DNA-binding protein</fullName>
    </submittedName>
</protein>
<dbReference type="InterPro" id="IPR007351">
    <property type="entry name" value="YjbR"/>
</dbReference>
<dbReference type="PANTHER" id="PTHR35145">
    <property type="entry name" value="CYTOPLASMIC PROTEIN-RELATED"/>
    <property type="match status" value="1"/>
</dbReference>